<dbReference type="AlphaFoldDB" id="A0A167NML8"/>
<dbReference type="RefSeq" id="XP_018294329.1">
    <property type="nucleotide sequence ID" value="XM_018435387.1"/>
</dbReference>
<protein>
    <recommendedName>
        <fullName evidence="6">Chromosome segregation in meiosis protein</fullName>
    </recommendedName>
</protein>
<evidence type="ECO:0000256" key="3">
    <source>
        <dbReference type="ARBA" id="ARBA00022763"/>
    </source>
</evidence>
<dbReference type="GeneID" id="28996293"/>
<dbReference type="Proteomes" id="UP000077315">
    <property type="component" value="Unassembled WGS sequence"/>
</dbReference>
<comment type="function">
    <text evidence="6">Plays an important role in the control of DNA replication and the maintenance of replication fork stability.</text>
</comment>
<dbReference type="OrthoDB" id="437078at2759"/>
<dbReference type="InterPro" id="IPR040038">
    <property type="entry name" value="TIPIN/Csm3/Swi3"/>
</dbReference>
<evidence type="ECO:0000256" key="1">
    <source>
        <dbReference type="ARBA" id="ARBA00004123"/>
    </source>
</evidence>
<dbReference type="GO" id="GO:0043111">
    <property type="term" value="P:replication fork arrest"/>
    <property type="evidence" value="ECO:0007669"/>
    <property type="project" value="TreeGrafter"/>
</dbReference>
<feature type="compositionally biased region" description="Basic and acidic residues" evidence="7">
    <location>
        <begin position="295"/>
        <end position="311"/>
    </location>
</feature>
<evidence type="ECO:0000256" key="5">
    <source>
        <dbReference type="ARBA" id="ARBA00023306"/>
    </source>
</evidence>
<dbReference type="GO" id="GO:0000076">
    <property type="term" value="P:DNA replication checkpoint signaling"/>
    <property type="evidence" value="ECO:0007669"/>
    <property type="project" value="UniProtKB-UniRule"/>
</dbReference>
<keyword evidence="10" id="KW-1185">Reference proteome</keyword>
<evidence type="ECO:0000256" key="2">
    <source>
        <dbReference type="ARBA" id="ARBA00006075"/>
    </source>
</evidence>
<organism evidence="9 10">
    <name type="scientific">Phycomyces blakesleeanus (strain ATCC 8743b / DSM 1359 / FGSC 10004 / NBRC 33097 / NRRL 1555)</name>
    <dbReference type="NCBI Taxonomy" id="763407"/>
    <lineage>
        <taxon>Eukaryota</taxon>
        <taxon>Fungi</taxon>
        <taxon>Fungi incertae sedis</taxon>
        <taxon>Mucoromycota</taxon>
        <taxon>Mucoromycotina</taxon>
        <taxon>Mucoromycetes</taxon>
        <taxon>Mucorales</taxon>
        <taxon>Phycomycetaceae</taxon>
        <taxon>Phycomyces</taxon>
    </lineage>
</organism>
<dbReference type="STRING" id="763407.A0A167NML8"/>
<dbReference type="GO" id="GO:0031297">
    <property type="term" value="P:replication fork processing"/>
    <property type="evidence" value="ECO:0007669"/>
    <property type="project" value="UniProtKB-UniRule"/>
</dbReference>
<dbReference type="GO" id="GO:0003677">
    <property type="term" value="F:DNA binding"/>
    <property type="evidence" value="ECO:0007669"/>
    <property type="project" value="TreeGrafter"/>
</dbReference>
<dbReference type="GO" id="GO:0006974">
    <property type="term" value="P:DNA damage response"/>
    <property type="evidence" value="ECO:0007669"/>
    <property type="project" value="UniProtKB-KW"/>
</dbReference>
<feature type="domain" description="Chromosome segregation in meiosis protein 3" evidence="8">
    <location>
        <begin position="66"/>
        <end position="146"/>
    </location>
</feature>
<evidence type="ECO:0000256" key="7">
    <source>
        <dbReference type="SAM" id="MobiDB-lite"/>
    </source>
</evidence>
<dbReference type="GO" id="GO:0031298">
    <property type="term" value="C:replication fork protection complex"/>
    <property type="evidence" value="ECO:0007669"/>
    <property type="project" value="TreeGrafter"/>
</dbReference>
<evidence type="ECO:0000313" key="9">
    <source>
        <dbReference type="EMBL" id="OAD76289.1"/>
    </source>
</evidence>
<comment type="subcellular location">
    <subcellularLocation>
        <location evidence="1 6">Nucleus</location>
    </subcellularLocation>
</comment>
<evidence type="ECO:0000259" key="8">
    <source>
        <dbReference type="Pfam" id="PF07962"/>
    </source>
</evidence>
<sequence>MNDDLNDSFYDLLGDLDPFGNSTSNDTSQNTPSNFDPLAGRGNKRSSGDGDEDEEAPIRAKRQYKKLDADLMLSDKGLPRIRHEAPWLHFKGRGYEDLDLARLMEFYHIWADNLFPRLPFSDFSHAVLKATANGRCQTALATWQDEFEAKRNAVQHKDDGPTDIGELSGMTVEDEENERQTLSSTTTTTTATAAATAPRNLSSPQRETSTASSSSSSLQPVNTSTSSRSHIINAFVTTSIDQDDSSDDEEPLFQFPKASPNIIAAAVSKKKQETPRVPNPAKANRAAALAKLAARKREQEKQRMESMRNNDSEDEDEEDPGAEYINDM</sequence>
<feature type="region of interest" description="Disordered" evidence="7">
    <location>
        <begin position="266"/>
        <end position="328"/>
    </location>
</feature>
<name>A0A167NML8_PHYB8</name>
<feature type="compositionally biased region" description="Acidic residues" evidence="7">
    <location>
        <begin position="312"/>
        <end position="321"/>
    </location>
</feature>
<feature type="region of interest" description="Disordered" evidence="7">
    <location>
        <begin position="20"/>
        <end position="57"/>
    </location>
</feature>
<dbReference type="PANTHER" id="PTHR13220:SF11">
    <property type="entry name" value="TIMELESS-INTERACTING PROTEIN"/>
    <property type="match status" value="1"/>
</dbReference>
<proteinExistence type="inferred from homology"/>
<dbReference type="EMBL" id="KV440976">
    <property type="protein sequence ID" value="OAD76289.1"/>
    <property type="molecule type" value="Genomic_DNA"/>
</dbReference>
<evidence type="ECO:0000256" key="4">
    <source>
        <dbReference type="ARBA" id="ARBA00023242"/>
    </source>
</evidence>
<keyword evidence="3 6" id="KW-0227">DNA damage</keyword>
<feature type="region of interest" description="Disordered" evidence="7">
    <location>
        <begin position="152"/>
        <end position="227"/>
    </location>
</feature>
<feature type="compositionally biased region" description="Polar residues" evidence="7">
    <location>
        <begin position="20"/>
        <end position="34"/>
    </location>
</feature>
<feature type="compositionally biased region" description="Low complexity" evidence="7">
    <location>
        <begin position="185"/>
        <end position="227"/>
    </location>
</feature>
<dbReference type="InterPro" id="IPR012923">
    <property type="entry name" value="Csm3"/>
</dbReference>
<reference evidence="10" key="1">
    <citation type="submission" date="2015-06" db="EMBL/GenBank/DDBJ databases">
        <title>Expansion of signal transduction pathways in fungi by whole-genome duplication.</title>
        <authorList>
            <consortium name="DOE Joint Genome Institute"/>
            <person name="Corrochano L.M."/>
            <person name="Kuo A."/>
            <person name="Marcet-Houben M."/>
            <person name="Polaino S."/>
            <person name="Salamov A."/>
            <person name="Villalobos J.M."/>
            <person name="Alvarez M.I."/>
            <person name="Avalos J."/>
            <person name="Benito E.P."/>
            <person name="Benoit I."/>
            <person name="Burger G."/>
            <person name="Camino L.P."/>
            <person name="Canovas D."/>
            <person name="Cerda-Olmedo E."/>
            <person name="Cheng J.-F."/>
            <person name="Dominguez A."/>
            <person name="Elias M."/>
            <person name="Eslava A.P."/>
            <person name="Glaser F."/>
            <person name="Grimwood J."/>
            <person name="Gutierrez G."/>
            <person name="Heitman J."/>
            <person name="Henrissat B."/>
            <person name="Iturriaga E.A."/>
            <person name="Lang B.F."/>
            <person name="Lavin J.L."/>
            <person name="Lee S."/>
            <person name="Li W."/>
            <person name="Lindquist E."/>
            <person name="Lopez-Garcia S."/>
            <person name="Luque E.M."/>
            <person name="Marcos A.T."/>
            <person name="Martin J."/>
            <person name="McCluskey K."/>
            <person name="Medina H.R."/>
            <person name="Miralles-Duran A."/>
            <person name="Miyazaki A."/>
            <person name="Munoz-Torres E."/>
            <person name="Oguiza J.A."/>
            <person name="Ohm R."/>
            <person name="Olmedo M."/>
            <person name="Orejas M."/>
            <person name="Ortiz-Castellanos L."/>
            <person name="Pisabarro A.G."/>
            <person name="Rodriguez-Romero J."/>
            <person name="Ruiz-Herrera J."/>
            <person name="Ruiz-Vazquez R."/>
            <person name="Sanz C."/>
            <person name="Schackwitz W."/>
            <person name="Schmutz J."/>
            <person name="Shahriari M."/>
            <person name="Shelest E."/>
            <person name="Silva-Franco F."/>
            <person name="Soanes D."/>
            <person name="Syed K."/>
            <person name="Tagua V.G."/>
            <person name="Talbot N.J."/>
            <person name="Thon M."/>
            <person name="De vries R.P."/>
            <person name="Wiebenga A."/>
            <person name="Yadav J.S."/>
            <person name="Braun E.L."/>
            <person name="Baker S."/>
            <person name="Garre V."/>
            <person name="Horwitz B."/>
            <person name="Torres-Martinez S."/>
            <person name="Idnurm A."/>
            <person name="Herrera-Estrella A."/>
            <person name="Gabaldon T."/>
            <person name="Grigoriev I.V."/>
        </authorList>
    </citation>
    <scope>NUCLEOTIDE SEQUENCE [LARGE SCALE GENOMIC DNA]</scope>
    <source>
        <strain evidence="10">NRRL 1555(-)</strain>
    </source>
</reference>
<keyword evidence="4 6" id="KW-0539">Nucleus</keyword>
<evidence type="ECO:0000313" key="10">
    <source>
        <dbReference type="Proteomes" id="UP000077315"/>
    </source>
</evidence>
<gene>
    <name evidence="9" type="ORF">PHYBLDRAFT_166260</name>
</gene>
<dbReference type="VEuPathDB" id="FungiDB:PHYBLDRAFT_166260"/>
<keyword evidence="5 6" id="KW-0131">Cell cycle</keyword>
<dbReference type="Pfam" id="PF07962">
    <property type="entry name" value="Swi3"/>
    <property type="match status" value="1"/>
</dbReference>
<feature type="compositionally biased region" description="Low complexity" evidence="7">
    <location>
        <begin position="279"/>
        <end position="292"/>
    </location>
</feature>
<dbReference type="InParanoid" id="A0A167NML8"/>
<accession>A0A167NML8</accession>
<evidence type="ECO:0000256" key="6">
    <source>
        <dbReference type="RuleBase" id="RU366049"/>
    </source>
</evidence>
<dbReference type="PANTHER" id="PTHR13220">
    <property type="entry name" value="TIMELESS INTERACTING-RELATED"/>
    <property type="match status" value="1"/>
</dbReference>
<comment type="similarity">
    <text evidence="2 6">Belongs to the CSM3 family.</text>
</comment>